<organism evidence="1">
    <name type="scientific">marine sediment metagenome</name>
    <dbReference type="NCBI Taxonomy" id="412755"/>
    <lineage>
        <taxon>unclassified sequences</taxon>
        <taxon>metagenomes</taxon>
        <taxon>ecological metagenomes</taxon>
    </lineage>
</organism>
<reference evidence="1" key="1">
    <citation type="journal article" date="2015" name="Nature">
        <title>Complex archaea that bridge the gap between prokaryotes and eukaryotes.</title>
        <authorList>
            <person name="Spang A."/>
            <person name="Saw J.H."/>
            <person name="Jorgensen S.L."/>
            <person name="Zaremba-Niedzwiedzka K."/>
            <person name="Martijn J."/>
            <person name="Lind A.E."/>
            <person name="van Eijk R."/>
            <person name="Schleper C."/>
            <person name="Guy L."/>
            <person name="Ettema T.J."/>
        </authorList>
    </citation>
    <scope>NUCLEOTIDE SEQUENCE</scope>
</reference>
<dbReference type="AlphaFoldDB" id="A0A0F9Q5W3"/>
<name>A0A0F9Q5W3_9ZZZZ</name>
<dbReference type="EMBL" id="LAZR01004431">
    <property type="protein sequence ID" value="KKN08641.1"/>
    <property type="molecule type" value="Genomic_DNA"/>
</dbReference>
<dbReference type="InterPro" id="IPR009279">
    <property type="entry name" value="Portal_Mu"/>
</dbReference>
<protein>
    <recommendedName>
        <fullName evidence="2">Portal protein</fullName>
    </recommendedName>
</protein>
<comment type="caution">
    <text evidence="1">The sequence shown here is derived from an EMBL/GenBank/DDBJ whole genome shotgun (WGS) entry which is preliminary data.</text>
</comment>
<dbReference type="Pfam" id="PF06074">
    <property type="entry name" value="Portal_Mu"/>
    <property type="match status" value="1"/>
</dbReference>
<accession>A0A0F9Q5W3</accession>
<evidence type="ECO:0000313" key="1">
    <source>
        <dbReference type="EMBL" id="KKN08641.1"/>
    </source>
</evidence>
<gene>
    <name evidence="1" type="ORF">LCGC14_1054580</name>
</gene>
<sequence length="449" mass="51096">MENIDKIHIPDNSGGITAEFGRTGLRQTGGRIQEEFLRELRDKNRRIQVYTEMIDNEPLISGTYFAIKQLIKRAPWFVEPGGNKLKDRKAAEFVESCMHDMSQSWEDTLDEILSFIPYGFSVHEIVYKFRSGLNQTDPTFKSQFNDGRIGWRKLPIRAQDTIFIWLFAKDGGVAGIQQVLHNTGLINPHQQVNIPIQKLLLFRTMNYKDNPEGRSIFRASYVPYFYKKRIQNVEAIGIEREMNGLPHARIPAKLMSADASTAEQVVFNDFKDAIKNVRADDQAGLLTPSDRDEKGHLLYDFELMNAQGKRGIDTEKVLSRYNREILITVMADFLLLGHESVGSFALSSDKTRMFSTAVAGFMSQITSVFNKHAIPRLFNLNNMKVDRLPTIQHGDIETESVKEIAEAMSFFSEAGVDLNDEQTKGELLRRAGLKSTPTIIRPEKTKEPN</sequence>
<evidence type="ECO:0008006" key="2">
    <source>
        <dbReference type="Google" id="ProtNLM"/>
    </source>
</evidence>
<proteinExistence type="predicted"/>